<feature type="region of interest" description="Disordered" evidence="1">
    <location>
        <begin position="267"/>
        <end position="296"/>
    </location>
</feature>
<evidence type="ECO:0000313" key="2">
    <source>
        <dbReference type="EMBL" id="CAK0899909.1"/>
    </source>
</evidence>
<feature type="compositionally biased region" description="Acidic residues" evidence="1">
    <location>
        <begin position="97"/>
        <end position="109"/>
    </location>
</feature>
<gene>
    <name evidence="2" type="ORF">PCOR1329_LOCUS77328</name>
</gene>
<accession>A0ABN9XMZ4</accession>
<evidence type="ECO:0000256" key="1">
    <source>
        <dbReference type="SAM" id="MobiDB-lite"/>
    </source>
</evidence>
<feature type="compositionally biased region" description="Low complexity" evidence="1">
    <location>
        <begin position="110"/>
        <end position="123"/>
    </location>
</feature>
<evidence type="ECO:0000313" key="3">
    <source>
        <dbReference type="Proteomes" id="UP001189429"/>
    </source>
</evidence>
<feature type="compositionally biased region" description="Polar residues" evidence="1">
    <location>
        <begin position="267"/>
        <end position="276"/>
    </location>
</feature>
<organism evidence="2 3">
    <name type="scientific">Prorocentrum cordatum</name>
    <dbReference type="NCBI Taxonomy" id="2364126"/>
    <lineage>
        <taxon>Eukaryota</taxon>
        <taxon>Sar</taxon>
        <taxon>Alveolata</taxon>
        <taxon>Dinophyceae</taxon>
        <taxon>Prorocentrales</taxon>
        <taxon>Prorocentraceae</taxon>
        <taxon>Prorocentrum</taxon>
    </lineage>
</organism>
<dbReference type="EMBL" id="CAUYUJ010020693">
    <property type="protein sequence ID" value="CAK0899909.1"/>
    <property type="molecule type" value="Genomic_DNA"/>
</dbReference>
<comment type="caution">
    <text evidence="2">The sequence shown here is derived from an EMBL/GenBank/DDBJ whole genome shotgun (WGS) entry which is preliminary data.</text>
</comment>
<reference evidence="2" key="1">
    <citation type="submission" date="2023-10" db="EMBL/GenBank/DDBJ databases">
        <authorList>
            <person name="Chen Y."/>
            <person name="Shah S."/>
            <person name="Dougan E. K."/>
            <person name="Thang M."/>
            <person name="Chan C."/>
        </authorList>
    </citation>
    <scope>NUCLEOTIDE SEQUENCE [LARGE SCALE GENOMIC DNA]</scope>
</reference>
<protein>
    <submittedName>
        <fullName evidence="2">Uncharacterized protein</fullName>
    </submittedName>
</protein>
<proteinExistence type="predicted"/>
<name>A0ABN9XMZ4_9DINO</name>
<keyword evidence="3" id="KW-1185">Reference proteome</keyword>
<feature type="non-terminal residue" evidence="2">
    <location>
        <position position="877"/>
    </location>
</feature>
<feature type="compositionally biased region" description="Low complexity" evidence="1">
    <location>
        <begin position="278"/>
        <end position="289"/>
    </location>
</feature>
<feature type="region of interest" description="Disordered" evidence="1">
    <location>
        <begin position="90"/>
        <end position="137"/>
    </location>
</feature>
<dbReference type="Proteomes" id="UP001189429">
    <property type="component" value="Unassembled WGS sequence"/>
</dbReference>
<sequence length="877" mass="94704">MSYATRMEALYMAAEAERNNPQVIATIKEGISNVSFLDRRTPPDVLRYLKDLNNKYNQVGAATSFIEACNSVPLVEQGWAKYCRDNNITARGKHGGDDEDEEEAEEAEGNAEAAQPEGGAAELDGADADEGPAEDKKSKKYADHYHDYLTSHHPGMFKSYNEFLNCKIFYRAMVKFGLYDEYVAWCGKHCRFSDTSLDRSTVMLCNKDIMTKFKKYPDLRTEWLNRVLRLVVPSNEGSPWHFKSKASLKSVSNFLQQMQESKVFQLSRQPKPQPMSNALVAKPAKPTTAKGKKGKRAEAKAKAAAAKALASGASDIHEVQTGKNGKARPALFLDDATNAIDCIMARVPDGKAKDSSIEDAKNFVVCFAASGKITVPKQREPGTPAPPPSSPAKYLKLTSWLSVRCYIKAKLVNDHFDVIVPNTEEADDDPDLTGQTVEAEAAALSVAAKEGGAPTDVISRMVKADPKLLQRCKLFSSSVQIGLKHAVMRRTHPQLVSAISALWSSLCPQKLADIFQKSSGATEALHVIVDCALLPAISSAIEPSFVTVARCCYQAAADCAPSITPQCMKDAGNLFPSSTAAAEFAALRTQYMCILLDEVDAVVQAYMADDDEDVFGANGKAAEVAARRRAASEFVKAWEPEVSAADAAAHDGVKWSVLWASVIGQAKSINARDSADAETCKSMVDTMATPDKKAAALELKLEEASDSSTIAKAMVAKRIADTTDAVKLALCPTPESATVIDKEVESAKAAAAAEANSPWTSYVQRPSKAAWLAQTLAAKASAKMLGDIVTYDGNGAPTHDSCVDRAGRCLWFRKPVAGTGKFRLFIDVNHPDAAHFACHMIGRVLISPTSELPRAAVPVGDVMLMGTKFYVSISPTT</sequence>